<evidence type="ECO:0000256" key="2">
    <source>
        <dbReference type="ARBA" id="ARBA00022723"/>
    </source>
</evidence>
<feature type="domain" description="Succinylglutamate desuccinylase/Aspartoacylase catalytic" evidence="7">
    <location>
        <begin position="159"/>
        <end position="337"/>
    </location>
</feature>
<evidence type="ECO:0000259" key="7">
    <source>
        <dbReference type="Pfam" id="PF24827"/>
    </source>
</evidence>
<dbReference type="AlphaFoldDB" id="A0A4Z0M8H5"/>
<dbReference type="CDD" id="cd06251">
    <property type="entry name" value="M14_ASTE_ASPA-like"/>
    <property type="match status" value="1"/>
</dbReference>
<evidence type="ECO:0000313" key="8">
    <source>
        <dbReference type="EMBL" id="TGD75700.1"/>
    </source>
</evidence>
<feature type="region of interest" description="Disordered" evidence="5">
    <location>
        <begin position="440"/>
        <end position="488"/>
    </location>
</feature>
<keyword evidence="3" id="KW-0378">Hydrolase</keyword>
<keyword evidence="9" id="KW-1185">Reference proteome</keyword>
<feature type="signal peptide" evidence="6">
    <location>
        <begin position="1"/>
        <end position="25"/>
    </location>
</feature>
<dbReference type="PANTHER" id="PTHR37326:SF2">
    <property type="entry name" value="SUCCINYLGLUTAMATE DESUCCINYLASE_ASPARTOACYLASE FAMILY PROTEIN"/>
    <property type="match status" value="1"/>
</dbReference>
<feature type="compositionally biased region" description="Low complexity" evidence="5">
    <location>
        <begin position="37"/>
        <end position="64"/>
    </location>
</feature>
<dbReference type="GO" id="GO:0046872">
    <property type="term" value="F:metal ion binding"/>
    <property type="evidence" value="ECO:0007669"/>
    <property type="project" value="UniProtKB-KW"/>
</dbReference>
<evidence type="ECO:0000256" key="3">
    <source>
        <dbReference type="ARBA" id="ARBA00022801"/>
    </source>
</evidence>
<dbReference type="SUPFAM" id="SSF53187">
    <property type="entry name" value="Zn-dependent exopeptidases"/>
    <property type="match status" value="1"/>
</dbReference>
<dbReference type="RefSeq" id="WP_135440952.1">
    <property type="nucleotide sequence ID" value="NZ_SRLE01000002.1"/>
</dbReference>
<proteinExistence type="predicted"/>
<dbReference type="GO" id="GO:0016788">
    <property type="term" value="F:hydrolase activity, acting on ester bonds"/>
    <property type="evidence" value="ECO:0007669"/>
    <property type="project" value="InterPro"/>
</dbReference>
<reference evidence="8 9" key="1">
    <citation type="submission" date="2019-04" db="EMBL/GenBank/DDBJ databases">
        <title>Taxonomy of novel Haliea sp. from mangrove soil of West Coast of India.</title>
        <authorList>
            <person name="Verma A."/>
            <person name="Kumar P."/>
            <person name="Krishnamurthi S."/>
        </authorList>
    </citation>
    <scope>NUCLEOTIDE SEQUENCE [LARGE SCALE GENOMIC DNA]</scope>
    <source>
        <strain evidence="8 9">SAOS-164</strain>
    </source>
</reference>
<dbReference type="EMBL" id="SRLE01000002">
    <property type="protein sequence ID" value="TGD75700.1"/>
    <property type="molecule type" value="Genomic_DNA"/>
</dbReference>
<comment type="caution">
    <text evidence="8">The sequence shown here is derived from an EMBL/GenBank/DDBJ whole genome shotgun (WGS) entry which is preliminary data.</text>
</comment>
<accession>A0A4Z0M8H5</accession>
<sequence>MTGQLTIRVLAAAGLGALLALSALAVESPTPALEAQEAASGATPESASEAAPVEAAEGAEGTPAKAVSVELDEPVVEEPVVPPPVVEPAGTEVQPDDPQEVLVPIAEEEVPPAPPEPTLVLLGTEIPPATTTRLSWSPSHTLEGIATPTPVLIVNGRRPGPVLCLTAALHGDELNGIEIVRRILYNLDKESLVGTVIGVPIVNLQGFHRSSRYLADRRDLNRYFPGNPSGSSASRIAHSFFEGVIRHCSALVDLHTGSFHRTNMPQLRADLRYPQVRELTEAFGTTVVLQSGGASGSLRRAAVEAGIPALTLEAGESMRLQEAAVEHGVDGITTLMSKMGMIERFSLWGYPEPVYYRSVWVRADRGGILFSVVNLADRVRKGDLLGEVTDPITNISSKIYSPHDGRVIGMALNQVVLPGFAAFHIAIATPKKEVEEMAWQAGAAAREPAGEAAAVDPNNPNTEATIEDPDASDAGGDPPELPDSDDFD</sequence>
<gene>
    <name evidence="8" type="ORF">E4634_02125</name>
</gene>
<dbReference type="Pfam" id="PF24827">
    <property type="entry name" value="AstE_AspA_cat"/>
    <property type="match status" value="1"/>
</dbReference>
<dbReference type="InterPro" id="IPR055438">
    <property type="entry name" value="AstE_AspA_cat"/>
</dbReference>
<comment type="cofactor">
    <cofactor evidence="1">
        <name>Zn(2+)</name>
        <dbReference type="ChEBI" id="CHEBI:29105"/>
    </cofactor>
</comment>
<protein>
    <submittedName>
        <fullName evidence="8">Succinylglutamate desuccinylase/aspartoacylase family protein</fullName>
    </submittedName>
</protein>
<feature type="chain" id="PRO_5021442884" evidence="6">
    <location>
        <begin position="26"/>
        <end position="488"/>
    </location>
</feature>
<evidence type="ECO:0000256" key="5">
    <source>
        <dbReference type="SAM" id="MobiDB-lite"/>
    </source>
</evidence>
<dbReference type="Proteomes" id="UP000298050">
    <property type="component" value="Unassembled WGS sequence"/>
</dbReference>
<evidence type="ECO:0000256" key="6">
    <source>
        <dbReference type="SAM" id="SignalP"/>
    </source>
</evidence>
<name>A0A4Z0M8H5_9GAMM</name>
<feature type="compositionally biased region" description="Low complexity" evidence="5">
    <location>
        <begin position="440"/>
        <end position="454"/>
    </location>
</feature>
<dbReference type="Gene3D" id="3.40.630.10">
    <property type="entry name" value="Zn peptidases"/>
    <property type="match status" value="1"/>
</dbReference>
<dbReference type="PANTHER" id="PTHR37326">
    <property type="entry name" value="BLL3975 PROTEIN"/>
    <property type="match status" value="1"/>
</dbReference>
<dbReference type="InterPro" id="IPR053138">
    <property type="entry name" value="N-alpha-Ac-DABA_deacetylase"/>
</dbReference>
<evidence type="ECO:0000256" key="4">
    <source>
        <dbReference type="ARBA" id="ARBA00022833"/>
    </source>
</evidence>
<keyword evidence="6" id="KW-0732">Signal</keyword>
<keyword evidence="2" id="KW-0479">Metal-binding</keyword>
<organism evidence="8 9">
    <name type="scientific">Mangrovimicrobium sediminis</name>
    <dbReference type="NCBI Taxonomy" id="2562682"/>
    <lineage>
        <taxon>Bacteria</taxon>
        <taxon>Pseudomonadati</taxon>
        <taxon>Pseudomonadota</taxon>
        <taxon>Gammaproteobacteria</taxon>
        <taxon>Cellvibrionales</taxon>
        <taxon>Halieaceae</taxon>
        <taxon>Mangrovimicrobium</taxon>
    </lineage>
</organism>
<evidence type="ECO:0000256" key="1">
    <source>
        <dbReference type="ARBA" id="ARBA00001947"/>
    </source>
</evidence>
<evidence type="ECO:0000313" key="9">
    <source>
        <dbReference type="Proteomes" id="UP000298050"/>
    </source>
</evidence>
<feature type="region of interest" description="Disordered" evidence="5">
    <location>
        <begin position="34"/>
        <end position="64"/>
    </location>
</feature>
<keyword evidence="4" id="KW-0862">Zinc</keyword>
<dbReference type="OrthoDB" id="9782876at2"/>